<dbReference type="AlphaFoldDB" id="F3KVD4"/>
<proteinExistence type="predicted"/>
<comment type="caution">
    <text evidence="1">The sequence shown here is derived from an EMBL/GenBank/DDBJ whole genome shotgun (WGS) entry which is preliminary data.</text>
</comment>
<organism evidence="1 2">
    <name type="scientific">Hylemonella gracilis ATCC 19624</name>
    <dbReference type="NCBI Taxonomy" id="887062"/>
    <lineage>
        <taxon>Bacteria</taxon>
        <taxon>Pseudomonadati</taxon>
        <taxon>Pseudomonadota</taxon>
        <taxon>Betaproteobacteria</taxon>
        <taxon>Burkholderiales</taxon>
        <taxon>Comamonadaceae</taxon>
        <taxon>Hylemonella</taxon>
    </lineage>
</organism>
<dbReference type="PANTHER" id="PTHR35602">
    <property type="entry name" value="ESTERASE YQIA-RELATED"/>
    <property type="match status" value="1"/>
</dbReference>
<protein>
    <recommendedName>
        <fullName evidence="3">Esterase</fullName>
    </recommendedName>
</protein>
<evidence type="ECO:0000313" key="1">
    <source>
        <dbReference type="EMBL" id="EGI76246.1"/>
    </source>
</evidence>
<dbReference type="Proteomes" id="UP000016368">
    <property type="component" value="Unassembled WGS sequence"/>
</dbReference>
<reference evidence="1 2" key="1">
    <citation type="journal article" date="2011" name="EMBO J.">
        <title>Structural diversity of bacterial flagellar motors.</title>
        <authorList>
            <person name="Chen S."/>
            <person name="Beeby M."/>
            <person name="Murphy G.E."/>
            <person name="Leadbetter J.R."/>
            <person name="Hendrixson D.R."/>
            <person name="Briegel A."/>
            <person name="Li Z."/>
            <person name="Shi J."/>
            <person name="Tocheva E.I."/>
            <person name="Muller A."/>
            <person name="Dobro M.J."/>
            <person name="Jensen G.J."/>
        </authorList>
    </citation>
    <scope>NUCLEOTIDE SEQUENCE [LARGE SCALE GENOMIC DNA]</scope>
    <source>
        <strain evidence="1 2">ATCC 19624</strain>
    </source>
</reference>
<keyword evidence="2" id="KW-1185">Reference proteome</keyword>
<dbReference type="STRING" id="887062.HGR_12107"/>
<dbReference type="EMBL" id="AEGR01000075">
    <property type="protein sequence ID" value="EGI76246.1"/>
    <property type="molecule type" value="Genomic_DNA"/>
</dbReference>
<dbReference type="ESTHER" id="9burk-f3kvd4">
    <property type="family name" value="abh_upf00227"/>
</dbReference>
<dbReference type="Pfam" id="PF05728">
    <property type="entry name" value="UPF0227"/>
    <property type="match status" value="1"/>
</dbReference>
<dbReference type="OrthoDB" id="9814831at2"/>
<dbReference type="RefSeq" id="WP_006298498.1">
    <property type="nucleotide sequence ID" value="NZ_AEGR01000075.1"/>
</dbReference>
<accession>F3KVD4</accession>
<dbReference type="InterPro" id="IPR008886">
    <property type="entry name" value="UPF0227/Esterase_YqiA"/>
</dbReference>
<evidence type="ECO:0008006" key="3">
    <source>
        <dbReference type="Google" id="ProtNLM"/>
    </source>
</evidence>
<dbReference type="PANTHER" id="PTHR35602:SF3">
    <property type="entry name" value="ESTERASE YQIA"/>
    <property type="match status" value="1"/>
</dbReference>
<name>F3KVD4_9BURK</name>
<gene>
    <name evidence="1" type="ORF">HGR_12107</name>
</gene>
<dbReference type="SUPFAM" id="SSF53474">
    <property type="entry name" value="alpha/beta-Hydrolases"/>
    <property type="match status" value="1"/>
</dbReference>
<dbReference type="InterPro" id="IPR029058">
    <property type="entry name" value="AB_hydrolase_fold"/>
</dbReference>
<dbReference type="Gene3D" id="3.40.50.1820">
    <property type="entry name" value="alpha/beta hydrolase"/>
    <property type="match status" value="1"/>
</dbReference>
<dbReference type="eggNOG" id="COG3150">
    <property type="taxonomic scope" value="Bacteria"/>
</dbReference>
<evidence type="ECO:0000313" key="2">
    <source>
        <dbReference type="Proteomes" id="UP000016368"/>
    </source>
</evidence>
<sequence length="213" mass="24005">MPTPPTTHVLYLHGFRSTPQSTKARLVGERMARYWPHIVFHCPQLPPSPQQAMDEVMRDIADWPRRSAHGPAADGGMAVIGSSLGGYYATWIAEQTACRAVVLNPAVHAARDLATQVGEHTSWHAPQEKFVFKPEYVEQLRALAVPAITRPERYYALIAKGDEVLDWREMLAHYANPYGRLLHGRLLEGSDHAISDFPDYLDEVLDFLHLTTR</sequence>